<keyword evidence="1" id="KW-1133">Transmembrane helix</keyword>
<keyword evidence="3" id="KW-1185">Reference proteome</keyword>
<proteinExistence type="predicted"/>
<reference evidence="2 3" key="1">
    <citation type="submission" date="2022-02" db="EMBL/GenBank/DDBJ databases">
        <authorList>
            <person name="Zhuang L."/>
        </authorList>
    </citation>
    <scope>NUCLEOTIDE SEQUENCE [LARGE SCALE GENOMIC DNA]</scope>
    <source>
        <strain evidence="2 3">C32</strain>
    </source>
</reference>
<name>A0ABT2FPF5_9GAMM</name>
<accession>A0ABT2FPF5</accession>
<dbReference type="EMBL" id="JAKOGG010000017">
    <property type="protein sequence ID" value="MCS4558224.1"/>
    <property type="molecule type" value="Genomic_DNA"/>
</dbReference>
<keyword evidence="1" id="KW-0472">Membrane</keyword>
<feature type="transmembrane region" description="Helical" evidence="1">
    <location>
        <begin position="227"/>
        <end position="245"/>
    </location>
</feature>
<organism evidence="2 3">
    <name type="scientific">Shewanella electrica</name>
    <dbReference type="NCBI Taxonomy" id="515560"/>
    <lineage>
        <taxon>Bacteria</taxon>
        <taxon>Pseudomonadati</taxon>
        <taxon>Pseudomonadota</taxon>
        <taxon>Gammaproteobacteria</taxon>
        <taxon>Alteromonadales</taxon>
        <taxon>Shewanellaceae</taxon>
        <taxon>Shewanella</taxon>
    </lineage>
</organism>
<comment type="caution">
    <text evidence="2">The sequence shown here is derived from an EMBL/GenBank/DDBJ whole genome shotgun (WGS) entry which is preliminary data.</text>
</comment>
<reference evidence="3" key="2">
    <citation type="submission" date="2023-07" db="EMBL/GenBank/DDBJ databases">
        <title>Shewanella mangrovi sp. nov., an acetaldehyde- degrading bacterium isolated from mangrove sediment.</title>
        <authorList>
            <person name="Liu Y."/>
        </authorList>
    </citation>
    <scope>NUCLEOTIDE SEQUENCE [LARGE SCALE GENOMIC DNA]</scope>
    <source>
        <strain evidence="3">C32</strain>
    </source>
</reference>
<dbReference type="PROSITE" id="PS51257">
    <property type="entry name" value="PROKAR_LIPOPROTEIN"/>
    <property type="match status" value="1"/>
</dbReference>
<feature type="transmembrane region" description="Helical" evidence="1">
    <location>
        <begin position="131"/>
        <end position="153"/>
    </location>
</feature>
<feature type="transmembrane region" description="Helical" evidence="1">
    <location>
        <begin position="191"/>
        <end position="207"/>
    </location>
</feature>
<keyword evidence="1" id="KW-0812">Transmembrane</keyword>
<feature type="transmembrane region" description="Helical" evidence="1">
    <location>
        <begin position="37"/>
        <end position="58"/>
    </location>
</feature>
<evidence type="ECO:0000313" key="2">
    <source>
        <dbReference type="EMBL" id="MCS4558224.1"/>
    </source>
</evidence>
<evidence type="ECO:0000256" key="1">
    <source>
        <dbReference type="SAM" id="Phobius"/>
    </source>
</evidence>
<sequence>MLYPKLANALYIVMLLVVSFIIACIPESHPLGLERNFYLFFATALFIVSNTALVGICIRDTLFSSKTLKILGYTNFGFAVVGMCYCVSHQTGAAMMALMFYFYQTFIASVLDSNGMSLEESQYCAYQSTGLAKWLLGINLFISAIVTCDVLAFHHQLDYLLTLLVLLGCYAALFLLYGIKYQLNLVSHKNQRLAAIGIPLISLAYIVNTVFNHQLIDPLFGIDGEQLTIDLIIALFATASAAIVWRHQQVAISSIKVELMP</sequence>
<feature type="transmembrane region" description="Helical" evidence="1">
    <location>
        <begin position="7"/>
        <end position="25"/>
    </location>
</feature>
<feature type="transmembrane region" description="Helical" evidence="1">
    <location>
        <begin position="159"/>
        <end position="179"/>
    </location>
</feature>
<gene>
    <name evidence="2" type="ORF">L9G74_17430</name>
</gene>
<protein>
    <submittedName>
        <fullName evidence="2">Uncharacterized protein</fullName>
    </submittedName>
</protein>
<dbReference type="RefSeq" id="WP_238898043.1">
    <property type="nucleotide sequence ID" value="NZ_JAKOGG010000017.1"/>
</dbReference>
<feature type="transmembrane region" description="Helical" evidence="1">
    <location>
        <begin position="70"/>
        <end position="88"/>
    </location>
</feature>
<feature type="transmembrane region" description="Helical" evidence="1">
    <location>
        <begin position="94"/>
        <end position="111"/>
    </location>
</feature>
<evidence type="ECO:0000313" key="3">
    <source>
        <dbReference type="Proteomes" id="UP001201549"/>
    </source>
</evidence>
<dbReference type="Proteomes" id="UP001201549">
    <property type="component" value="Unassembled WGS sequence"/>
</dbReference>